<feature type="compositionally biased region" description="Basic and acidic residues" evidence="4">
    <location>
        <begin position="586"/>
        <end position="597"/>
    </location>
</feature>
<feature type="compositionally biased region" description="Low complexity" evidence="4">
    <location>
        <begin position="571"/>
        <end position="585"/>
    </location>
</feature>
<dbReference type="PROSITE" id="PS50901">
    <property type="entry name" value="FTSK"/>
    <property type="match status" value="1"/>
</dbReference>
<reference evidence="6" key="1">
    <citation type="submission" date="2006-02" db="EMBL/GenBank/DDBJ databases">
        <title>Complete nucleotide sequence of Nocardiopsis plasmid pSQ10.</title>
        <authorList>
            <person name="Shen M."/>
            <person name="Xia H."/>
            <person name="Jiang C."/>
            <person name="Xu L."/>
            <person name="Qin Z."/>
        </authorList>
    </citation>
    <scope>NUCLEOTIDE SEQUENCE</scope>
    <source>
        <strain evidence="6">90127</strain>
        <plasmid evidence="6">pSQ10</plasmid>
    </source>
</reference>
<evidence type="ECO:0000256" key="2">
    <source>
        <dbReference type="ARBA" id="ARBA00022840"/>
    </source>
</evidence>
<feature type="domain" description="FtsK" evidence="5">
    <location>
        <begin position="297"/>
        <end position="482"/>
    </location>
</feature>
<feature type="binding site" evidence="3">
    <location>
        <begin position="313"/>
        <end position="320"/>
    </location>
    <ligand>
        <name>ATP</name>
        <dbReference type="ChEBI" id="CHEBI:30616"/>
    </ligand>
</feature>
<evidence type="ECO:0000256" key="3">
    <source>
        <dbReference type="PROSITE-ProRule" id="PRU00289"/>
    </source>
</evidence>
<dbReference type="EMBL" id="DQ399904">
    <property type="protein sequence ID" value="ABD48725.1"/>
    <property type="molecule type" value="Genomic_DNA"/>
</dbReference>
<organism evidence="6">
    <name type="scientific">Nocardiopsis sp. 90127</name>
    <dbReference type="NCBI Taxonomy" id="373213"/>
    <lineage>
        <taxon>Bacteria</taxon>
        <taxon>Bacillati</taxon>
        <taxon>Actinomycetota</taxon>
        <taxon>Actinomycetes</taxon>
        <taxon>Streptosporangiales</taxon>
        <taxon>Nocardiopsidaceae</taxon>
        <taxon>Nocardiopsis</taxon>
    </lineage>
</organism>
<dbReference type="GO" id="GO:0005524">
    <property type="term" value="F:ATP binding"/>
    <property type="evidence" value="ECO:0007669"/>
    <property type="project" value="UniProtKB-UniRule"/>
</dbReference>
<dbReference type="InterPro" id="IPR027417">
    <property type="entry name" value="P-loop_NTPase"/>
</dbReference>
<evidence type="ECO:0000256" key="4">
    <source>
        <dbReference type="SAM" id="MobiDB-lite"/>
    </source>
</evidence>
<name>Q27I86_9ACTN</name>
<protein>
    <submittedName>
        <fullName evidence="6">PSQ10.2c</fullName>
    </submittedName>
</protein>
<keyword evidence="1 3" id="KW-0547">Nucleotide-binding</keyword>
<accession>Q27I86</accession>
<dbReference type="InterPro" id="IPR002543">
    <property type="entry name" value="FtsK_dom"/>
</dbReference>
<dbReference type="Pfam" id="PF01580">
    <property type="entry name" value="FtsK_SpoIIIE"/>
    <property type="match status" value="1"/>
</dbReference>
<evidence type="ECO:0000256" key="1">
    <source>
        <dbReference type="ARBA" id="ARBA00022741"/>
    </source>
</evidence>
<evidence type="ECO:0000313" key="6">
    <source>
        <dbReference type="EMBL" id="ABD48725.1"/>
    </source>
</evidence>
<keyword evidence="6" id="KW-0614">Plasmid</keyword>
<evidence type="ECO:0000259" key="5">
    <source>
        <dbReference type="PROSITE" id="PS50901"/>
    </source>
</evidence>
<dbReference type="PANTHER" id="PTHR22683">
    <property type="entry name" value="SPORULATION PROTEIN RELATED"/>
    <property type="match status" value="1"/>
</dbReference>
<dbReference type="GO" id="GO:0003677">
    <property type="term" value="F:DNA binding"/>
    <property type="evidence" value="ECO:0007669"/>
    <property type="project" value="InterPro"/>
</dbReference>
<dbReference type="Gene3D" id="3.40.50.300">
    <property type="entry name" value="P-loop containing nucleotide triphosphate hydrolases"/>
    <property type="match status" value="1"/>
</dbReference>
<feature type="region of interest" description="Disordered" evidence="4">
    <location>
        <begin position="1"/>
        <end position="38"/>
    </location>
</feature>
<keyword evidence="2 3" id="KW-0067">ATP-binding</keyword>
<sequence>MVAGPARSRRRAQSMSIETPGPKTTKKKSKKEKQAAEEMRRRWSHAQGPWLAAANAASLSLAAATVGSLPEVGLPVWAPLAAGAIGATASYTKAATAKLPALSKFYRPARWAGFGGWTSLALAAGGPWSPDLLGALGVGMVASALLRPASQSWEIAAAERKSAEATAKERLDLAVAWERRVDRVCAIKGTVVTDIRPWKNPHPTNPEETWETGYTVKGKLPPSAGIETLSRATAKLADDADLPAGCGVEVAGLPESRRTFELFISTVDALAKTVHYPDDYSRRSIYDGVPNGVYRDGTMVELDMKWKSTVLIGATGSGKSAQLAAVMASLLRCDDVIIWGIDPNGGGVFEPYLRPWVEGRATRPGIDWVATSPDEMHRMVDFALAAVEARKVGYADLMRGANDTKVPSSSAVPHIQIVTDETKSLPDEIKAKLEELSDRSRAASIRPLVCALRAVADSIPTSLMSQMRTRIGLRVNDEQDLHHLFGWKSKLPSASEMPAEGYGLIRHDPSENPRLFRGLFADPNSADRVAEATASWRPELDDVTVRVNPGVYMDRWERARKAGWLPGLGAGPKVAGTKKPAAPAAEPDRPAETEDTPKGTPPGALGDMLSGLGESIRKARKDIEHRSGKGASDPREVDATFHALTEGLSLGEEVDLPRVLRVALALADGDGAKGAAVVDIATELRWSRPTVRARMAALEIEEEAKPFRAGPGAPAKRGYLREVLQAARERILSGELEVPPGIDADE</sequence>
<dbReference type="InterPro" id="IPR050206">
    <property type="entry name" value="FtsK/SpoIIIE/SftA"/>
</dbReference>
<proteinExistence type="predicted"/>
<feature type="region of interest" description="Disordered" evidence="4">
    <location>
        <begin position="567"/>
        <end position="610"/>
    </location>
</feature>
<dbReference type="PANTHER" id="PTHR22683:SF41">
    <property type="entry name" value="DNA TRANSLOCASE FTSK"/>
    <property type="match status" value="1"/>
</dbReference>
<dbReference type="SUPFAM" id="SSF52540">
    <property type="entry name" value="P-loop containing nucleoside triphosphate hydrolases"/>
    <property type="match status" value="1"/>
</dbReference>
<geneLocation type="plasmid" evidence="6">
    <name>pSQ10</name>
</geneLocation>
<dbReference type="AlphaFoldDB" id="Q27I86"/>